<gene>
    <name evidence="7" type="ORF">UFOPK2399_01475</name>
</gene>
<evidence type="ECO:0000256" key="2">
    <source>
        <dbReference type="ARBA" id="ARBA00022692"/>
    </source>
</evidence>
<keyword evidence="3 5" id="KW-1133">Transmembrane helix</keyword>
<evidence type="ECO:0000256" key="5">
    <source>
        <dbReference type="SAM" id="Phobius"/>
    </source>
</evidence>
<evidence type="ECO:0000256" key="3">
    <source>
        <dbReference type="ARBA" id="ARBA00022989"/>
    </source>
</evidence>
<sequence length="205" mass="21922">MKEWWLRTLLVLTAPRAVFAALRDKTDESAADRSEPILAITVLAGIAGIVWTRPIERSMDNPDTDWLAVMILVYLLGALYGAFIYWIGGAVLHWSVRSLGSTGTFRRNRQILAFAAVPIALSLVVELLRLAVYGSATFKTGGADSGAGGIAFSVIEVGFVGWTVALLLIGIRTLHGWTWGRAAWALGSALLIAVLLGLGLAFVGA</sequence>
<organism evidence="7">
    <name type="scientific">freshwater metagenome</name>
    <dbReference type="NCBI Taxonomy" id="449393"/>
    <lineage>
        <taxon>unclassified sequences</taxon>
        <taxon>metagenomes</taxon>
        <taxon>ecological metagenomes</taxon>
    </lineage>
</organism>
<keyword evidence="2 5" id="KW-0812">Transmembrane</keyword>
<dbReference type="Pfam" id="PF04893">
    <property type="entry name" value="Yip1"/>
    <property type="match status" value="1"/>
</dbReference>
<proteinExistence type="predicted"/>
<comment type="subcellular location">
    <subcellularLocation>
        <location evidence="1">Membrane</location>
        <topology evidence="1">Multi-pass membrane protein</topology>
    </subcellularLocation>
</comment>
<evidence type="ECO:0000256" key="4">
    <source>
        <dbReference type="ARBA" id="ARBA00023136"/>
    </source>
</evidence>
<feature type="transmembrane region" description="Helical" evidence="5">
    <location>
        <begin position="111"/>
        <end position="134"/>
    </location>
</feature>
<protein>
    <submittedName>
        <fullName evidence="7">Unannotated protein</fullName>
    </submittedName>
</protein>
<evidence type="ECO:0000256" key="1">
    <source>
        <dbReference type="ARBA" id="ARBA00004141"/>
    </source>
</evidence>
<accession>A0A6J6Q4K2</accession>
<feature type="domain" description="Yip1" evidence="6">
    <location>
        <begin position="11"/>
        <end position="200"/>
    </location>
</feature>
<keyword evidence="4 5" id="KW-0472">Membrane</keyword>
<dbReference type="AlphaFoldDB" id="A0A6J6Q4K2"/>
<feature type="transmembrane region" description="Helical" evidence="5">
    <location>
        <begin position="36"/>
        <end position="54"/>
    </location>
</feature>
<feature type="transmembrane region" description="Helical" evidence="5">
    <location>
        <begin position="183"/>
        <end position="203"/>
    </location>
</feature>
<reference evidence="7" key="1">
    <citation type="submission" date="2020-05" db="EMBL/GenBank/DDBJ databases">
        <authorList>
            <person name="Chiriac C."/>
            <person name="Salcher M."/>
            <person name="Ghai R."/>
            <person name="Kavagutti S V."/>
        </authorList>
    </citation>
    <scope>NUCLEOTIDE SEQUENCE</scope>
</reference>
<dbReference type="EMBL" id="CAEZXP010000005">
    <property type="protein sequence ID" value="CAB4702964.1"/>
    <property type="molecule type" value="Genomic_DNA"/>
</dbReference>
<name>A0A6J6Q4K2_9ZZZZ</name>
<evidence type="ECO:0000313" key="7">
    <source>
        <dbReference type="EMBL" id="CAB4702964.1"/>
    </source>
</evidence>
<feature type="transmembrane region" description="Helical" evidence="5">
    <location>
        <begin position="146"/>
        <end position="171"/>
    </location>
</feature>
<dbReference type="GO" id="GO:0016020">
    <property type="term" value="C:membrane"/>
    <property type="evidence" value="ECO:0007669"/>
    <property type="project" value="UniProtKB-SubCell"/>
</dbReference>
<evidence type="ECO:0000259" key="6">
    <source>
        <dbReference type="Pfam" id="PF04893"/>
    </source>
</evidence>
<feature type="transmembrane region" description="Helical" evidence="5">
    <location>
        <begin position="66"/>
        <end position="91"/>
    </location>
</feature>
<dbReference type="InterPro" id="IPR006977">
    <property type="entry name" value="Yip1_dom"/>
</dbReference>